<dbReference type="Proteomes" id="UP001217089">
    <property type="component" value="Unassembled WGS sequence"/>
</dbReference>
<evidence type="ECO:0000313" key="4">
    <source>
        <dbReference type="EMBL" id="KAJ8310726.1"/>
    </source>
</evidence>
<organism evidence="4 5">
    <name type="scientific">Tegillarca granosa</name>
    <name type="common">Malaysian cockle</name>
    <name type="synonym">Anadara granosa</name>
    <dbReference type="NCBI Taxonomy" id="220873"/>
    <lineage>
        <taxon>Eukaryota</taxon>
        <taxon>Metazoa</taxon>
        <taxon>Spiralia</taxon>
        <taxon>Lophotrochozoa</taxon>
        <taxon>Mollusca</taxon>
        <taxon>Bivalvia</taxon>
        <taxon>Autobranchia</taxon>
        <taxon>Pteriomorphia</taxon>
        <taxon>Arcoida</taxon>
        <taxon>Arcoidea</taxon>
        <taxon>Arcidae</taxon>
        <taxon>Tegillarca</taxon>
    </lineage>
</organism>
<dbReference type="InterPro" id="IPR005552">
    <property type="entry name" value="Scramblase"/>
</dbReference>
<evidence type="ECO:0000256" key="2">
    <source>
        <dbReference type="RuleBase" id="RU363116"/>
    </source>
</evidence>
<proteinExistence type="inferred from homology"/>
<protein>
    <recommendedName>
        <fullName evidence="2">Phospholipid scramblase</fullName>
    </recommendedName>
</protein>
<feature type="compositionally biased region" description="Basic and acidic residues" evidence="3">
    <location>
        <begin position="1"/>
        <end position="17"/>
    </location>
</feature>
<keyword evidence="2" id="KW-0106">Calcium</keyword>
<name>A0ABQ9F2G4_TEGGR</name>
<gene>
    <name evidence="4" type="ORF">KUTeg_012591</name>
</gene>
<keyword evidence="5" id="KW-1185">Reference proteome</keyword>
<evidence type="ECO:0000256" key="3">
    <source>
        <dbReference type="SAM" id="MobiDB-lite"/>
    </source>
</evidence>
<accession>A0ABQ9F2G4</accession>
<evidence type="ECO:0000313" key="5">
    <source>
        <dbReference type="Proteomes" id="UP001217089"/>
    </source>
</evidence>
<comment type="caution">
    <text evidence="4">The sequence shown here is derived from an EMBL/GenBank/DDBJ whole genome shotgun (WGS) entry which is preliminary data.</text>
</comment>
<dbReference type="PANTHER" id="PTHR23248">
    <property type="entry name" value="PHOSPHOLIPID SCRAMBLASE-RELATED"/>
    <property type="match status" value="1"/>
</dbReference>
<comment type="cofactor">
    <cofactor evidence="2">
        <name>Ca(2+)</name>
        <dbReference type="ChEBI" id="CHEBI:29108"/>
    </cofactor>
</comment>
<evidence type="ECO:0000256" key="1">
    <source>
        <dbReference type="ARBA" id="ARBA00005350"/>
    </source>
</evidence>
<keyword evidence="2" id="KW-0449">Lipoprotein</keyword>
<sequence length="253" mass="29067">MDIENIRRQSIKDEQRRQSLKTEQLNRHQVVMSQPRNSIGSEISSEKTTTLSSPLSGGGFGDLALMTLRAKRVSNRLRRKSVNPKIDPPPGLEGINDKGFVYVRQQMDMDLKGGCGSANTYKIWDENEEELFYVLEDATCCCRWFCGPNRQFRLDFFTPQDDLVFSLHRKCCRCDWCCCLDCFMCNHKVYVVDCLSRTLGSIRQKFSICRSKFDVVDSQGNIVAKILGPICPCRCCTEITFEVTSFHCYFKQV</sequence>
<dbReference type="PANTHER" id="PTHR23248:SF9">
    <property type="entry name" value="PHOSPHOLIPID SCRAMBLASE"/>
    <property type="match status" value="1"/>
</dbReference>
<feature type="compositionally biased region" description="Polar residues" evidence="3">
    <location>
        <begin position="31"/>
        <end position="55"/>
    </location>
</feature>
<dbReference type="EMBL" id="JARBDR010000640">
    <property type="protein sequence ID" value="KAJ8310726.1"/>
    <property type="molecule type" value="Genomic_DNA"/>
</dbReference>
<feature type="region of interest" description="Disordered" evidence="3">
    <location>
        <begin position="1"/>
        <end position="55"/>
    </location>
</feature>
<comment type="similarity">
    <text evidence="1 2">Belongs to the phospholipid scramblase family.</text>
</comment>
<keyword evidence="2" id="KW-0564">Palmitate</keyword>
<comment type="function">
    <text evidence="2">May mediate accelerated ATP-independent bidirectional transbilayer migration of phospholipids upon binding calcium ions that results in a loss of phospholipid asymmetry in the plasma membrane.</text>
</comment>
<reference evidence="4 5" key="1">
    <citation type="submission" date="2022-12" db="EMBL/GenBank/DDBJ databases">
        <title>Chromosome-level genome of Tegillarca granosa.</title>
        <authorList>
            <person name="Kim J."/>
        </authorList>
    </citation>
    <scope>NUCLEOTIDE SEQUENCE [LARGE SCALE GENOMIC DNA]</scope>
    <source>
        <strain evidence="4">Teg-2019</strain>
        <tissue evidence="4">Adductor muscle</tissue>
    </source>
</reference>
<dbReference type="Pfam" id="PF03803">
    <property type="entry name" value="Scramblase"/>
    <property type="match status" value="1"/>
</dbReference>